<dbReference type="PANTHER" id="PTHR23511">
    <property type="entry name" value="SYNAPTIC VESICLE GLYCOPROTEIN 2"/>
    <property type="match status" value="1"/>
</dbReference>
<dbReference type="InterPro" id="IPR020846">
    <property type="entry name" value="MFS_dom"/>
</dbReference>
<evidence type="ECO:0000256" key="4">
    <source>
        <dbReference type="ARBA" id="ARBA00022989"/>
    </source>
</evidence>
<dbReference type="EMBL" id="KI669502">
    <property type="protein sequence ID" value="OCF33983.1"/>
    <property type="molecule type" value="Genomic_DNA"/>
</dbReference>
<feature type="transmembrane region" description="Helical" evidence="7">
    <location>
        <begin position="284"/>
        <end position="306"/>
    </location>
</feature>
<feature type="transmembrane region" description="Helical" evidence="7">
    <location>
        <begin position="606"/>
        <end position="623"/>
    </location>
</feature>
<dbReference type="Pfam" id="PF07690">
    <property type="entry name" value="MFS_1"/>
    <property type="match status" value="1"/>
</dbReference>
<dbReference type="OrthoDB" id="3936150at2759"/>
<evidence type="ECO:0000256" key="3">
    <source>
        <dbReference type="ARBA" id="ARBA00022692"/>
    </source>
</evidence>
<feature type="transmembrane region" description="Helical" evidence="7">
    <location>
        <begin position="575"/>
        <end position="594"/>
    </location>
</feature>
<dbReference type="AlphaFoldDB" id="A0A1B9GSI5"/>
<dbReference type="Gene3D" id="1.20.1250.20">
    <property type="entry name" value="MFS general substrate transporter like domains"/>
    <property type="match status" value="2"/>
</dbReference>
<dbReference type="Proteomes" id="UP000092666">
    <property type="component" value="Unassembled WGS sequence"/>
</dbReference>
<dbReference type="GO" id="GO:0016020">
    <property type="term" value="C:membrane"/>
    <property type="evidence" value="ECO:0007669"/>
    <property type="project" value="UniProtKB-SubCell"/>
</dbReference>
<evidence type="ECO:0000256" key="6">
    <source>
        <dbReference type="SAM" id="MobiDB-lite"/>
    </source>
</evidence>
<dbReference type="GO" id="GO:0022857">
    <property type="term" value="F:transmembrane transporter activity"/>
    <property type="evidence" value="ECO:0007669"/>
    <property type="project" value="InterPro"/>
</dbReference>
<name>A0A1B9GSI5_9TREE</name>
<evidence type="ECO:0000313" key="10">
    <source>
        <dbReference type="Proteomes" id="UP000092666"/>
    </source>
</evidence>
<protein>
    <submittedName>
        <fullName evidence="9">Membrane transporter</fullName>
    </submittedName>
</protein>
<dbReference type="SUPFAM" id="SSF103473">
    <property type="entry name" value="MFS general substrate transporter"/>
    <property type="match status" value="1"/>
</dbReference>
<keyword evidence="3 7" id="KW-0812">Transmembrane</keyword>
<evidence type="ECO:0000256" key="2">
    <source>
        <dbReference type="ARBA" id="ARBA00022448"/>
    </source>
</evidence>
<feature type="transmembrane region" description="Helical" evidence="7">
    <location>
        <begin position="669"/>
        <end position="688"/>
    </location>
</feature>
<feature type="transmembrane region" description="Helical" evidence="7">
    <location>
        <begin position="195"/>
        <end position="219"/>
    </location>
</feature>
<gene>
    <name evidence="9" type="ORF">I316_04329</name>
</gene>
<feature type="domain" description="Major facilitator superfamily (MFS) profile" evidence="8">
    <location>
        <begin position="115"/>
        <end position="716"/>
    </location>
</feature>
<feature type="transmembrane region" description="Helical" evidence="7">
    <location>
        <begin position="153"/>
        <end position="175"/>
    </location>
</feature>
<keyword evidence="10" id="KW-1185">Reference proteome</keyword>
<feature type="transmembrane region" description="Helical" evidence="7">
    <location>
        <begin position="694"/>
        <end position="713"/>
    </location>
</feature>
<feature type="transmembrane region" description="Helical" evidence="7">
    <location>
        <begin position="629"/>
        <end position="648"/>
    </location>
</feature>
<keyword evidence="4 7" id="KW-1133">Transmembrane helix</keyword>
<dbReference type="PROSITE" id="PS50850">
    <property type="entry name" value="MFS"/>
    <property type="match status" value="1"/>
</dbReference>
<keyword evidence="2" id="KW-0813">Transport</keyword>
<reference evidence="10" key="2">
    <citation type="submission" date="2013-12" db="EMBL/GenBank/DDBJ databases">
        <title>Evolution of pathogenesis and genome organization in the Tremellales.</title>
        <authorList>
            <person name="Cuomo C."/>
            <person name="Litvintseva A."/>
            <person name="Heitman J."/>
            <person name="Chen Y."/>
            <person name="Sun S."/>
            <person name="Springer D."/>
            <person name="Dromer F."/>
            <person name="Young S."/>
            <person name="Zeng Q."/>
            <person name="Chapman S."/>
            <person name="Gujja S."/>
            <person name="Saif S."/>
            <person name="Birren B."/>
        </authorList>
    </citation>
    <scope>NUCLEOTIDE SEQUENCE [LARGE SCALE GENOMIC DNA]</scope>
    <source>
        <strain evidence="10">BCC8398</strain>
    </source>
</reference>
<feature type="region of interest" description="Disordered" evidence="6">
    <location>
        <begin position="1"/>
        <end position="44"/>
    </location>
</feature>
<dbReference type="InterPro" id="IPR011701">
    <property type="entry name" value="MFS"/>
</dbReference>
<comment type="subcellular location">
    <subcellularLocation>
        <location evidence="1">Membrane</location>
        <topology evidence="1">Multi-pass membrane protein</topology>
    </subcellularLocation>
</comment>
<feature type="transmembrane region" description="Helical" evidence="7">
    <location>
        <begin position="534"/>
        <end position="555"/>
    </location>
</feature>
<feature type="transmembrane region" description="Helical" evidence="7">
    <location>
        <begin position="240"/>
        <end position="264"/>
    </location>
</feature>
<feature type="region of interest" description="Disordered" evidence="6">
    <location>
        <begin position="59"/>
        <end position="84"/>
    </location>
</feature>
<evidence type="ECO:0000256" key="5">
    <source>
        <dbReference type="ARBA" id="ARBA00023136"/>
    </source>
</evidence>
<proteinExistence type="predicted"/>
<organism evidence="9 10">
    <name type="scientific">Kwoniella heveanensis BCC8398</name>
    <dbReference type="NCBI Taxonomy" id="1296120"/>
    <lineage>
        <taxon>Eukaryota</taxon>
        <taxon>Fungi</taxon>
        <taxon>Dikarya</taxon>
        <taxon>Basidiomycota</taxon>
        <taxon>Agaricomycotina</taxon>
        <taxon>Tremellomycetes</taxon>
        <taxon>Tremellales</taxon>
        <taxon>Cryptococcaceae</taxon>
        <taxon>Kwoniella</taxon>
    </lineage>
</organism>
<dbReference type="InterPro" id="IPR036259">
    <property type="entry name" value="MFS_trans_sf"/>
</dbReference>
<dbReference type="PANTHER" id="PTHR23511:SF5">
    <property type="entry name" value="MAJOR FACILITATOR-TYPE TRANSPORTER HXNZ-RELATED"/>
    <property type="match status" value="1"/>
</dbReference>
<feature type="compositionally biased region" description="Polar residues" evidence="6">
    <location>
        <begin position="402"/>
        <end position="416"/>
    </location>
</feature>
<evidence type="ECO:0000256" key="1">
    <source>
        <dbReference type="ARBA" id="ARBA00004141"/>
    </source>
</evidence>
<keyword evidence="5 7" id="KW-0472">Membrane</keyword>
<reference evidence="9 10" key="1">
    <citation type="submission" date="2013-07" db="EMBL/GenBank/DDBJ databases">
        <title>The Genome Sequence of Cryptococcus heveanensis BCC8398.</title>
        <authorList>
            <consortium name="The Broad Institute Genome Sequencing Platform"/>
            <person name="Cuomo C."/>
            <person name="Litvintseva A."/>
            <person name="Chen Y."/>
            <person name="Heitman J."/>
            <person name="Sun S."/>
            <person name="Springer D."/>
            <person name="Dromer F."/>
            <person name="Young S.K."/>
            <person name="Zeng Q."/>
            <person name="Gargeya S."/>
            <person name="Fitzgerald M."/>
            <person name="Abouelleil A."/>
            <person name="Alvarado L."/>
            <person name="Berlin A.M."/>
            <person name="Chapman S.B."/>
            <person name="Dewar J."/>
            <person name="Goldberg J."/>
            <person name="Griggs A."/>
            <person name="Gujja S."/>
            <person name="Hansen M."/>
            <person name="Howarth C."/>
            <person name="Imamovic A."/>
            <person name="Larimer J."/>
            <person name="McCowan C."/>
            <person name="Murphy C."/>
            <person name="Pearson M."/>
            <person name="Priest M."/>
            <person name="Roberts A."/>
            <person name="Saif S."/>
            <person name="Shea T."/>
            <person name="Sykes S."/>
            <person name="Wortman J."/>
            <person name="Nusbaum C."/>
            <person name="Birren B."/>
        </authorList>
    </citation>
    <scope>NUCLEOTIDE SEQUENCE [LARGE SCALE GENOMIC DNA]</scope>
    <source>
        <strain evidence="9 10">BCC8398</strain>
    </source>
</reference>
<evidence type="ECO:0000256" key="7">
    <source>
        <dbReference type="SAM" id="Phobius"/>
    </source>
</evidence>
<accession>A0A1B9GSI5</accession>
<evidence type="ECO:0000313" key="9">
    <source>
        <dbReference type="EMBL" id="OCF33983.1"/>
    </source>
</evidence>
<feature type="region of interest" description="Disordered" evidence="6">
    <location>
        <begin position="349"/>
        <end position="441"/>
    </location>
</feature>
<sequence length="729" mass="78204">MLPPPPASRQSSYVYPHGHQATSTGDGRPILSGPQAKHGHSRLASFRSAAESVLGLEHEVERETGGAGGYARSADDGEDEGDDDGLRQELEMEMGESGERGLEETLEKIGFGAYQWRLLALCGFGWMSDNSALQCIAVILPRVQVHFDLSSKVVGLLSASTMAGMMVGAVGWGVISDILGRALPFNSTLFLTALFGIAASFSTSFGMLCFWMFFLGSAVGGSMPTDGTLFLENLPHSKQYLLTLLSVFFSLGAVLSSVVSLVFLPGHSCRTYEGCDIAAGDNEGWRRVMFALGLFNLACSFARWFLFRLQESPRYLVSNGREQEAVVALQAIATYNSHSMDIQRADVQNTEAAPGSAMGSGGGGSSTSLPILMRDKKDSELPTPDPDYGQAQSDSAGLPLWSNENTSGSGQLSTIDSDTRYGGIGMHPPRTPQRHPIRTGSAFYHTPTTALDHDESGNTFDQSFANANGIEQEEREALVDGHIVDRDGEDHFQTMKRRGSGGSDTTWKSKPVEWWESWIRQMGKLFAPRWRRTVILMWIIWGSMSLAYTMFNVWLPSVLESKATGEGDEAIKEALSDYVLYSLAGCPGSLIGAWMIQTSLGRRKSLAICTIATSISTFAFVYVEAKWAVVVSSMVISGAATAMYAVLYGMTPETFGTSIRGTACGTSAALSRFTGVIAPVLAGFLLSVSPSLPVFTSAAVFCLTAGCSLALPFERVGGKAGRGGGGLMH</sequence>
<evidence type="ECO:0000259" key="8">
    <source>
        <dbReference type="PROSITE" id="PS50850"/>
    </source>
</evidence>